<dbReference type="PANTHER" id="PTHR10695">
    <property type="entry name" value="DEPHOSPHO-COA KINASE-RELATED"/>
    <property type="match status" value="1"/>
</dbReference>
<dbReference type="SUPFAM" id="SSF52540">
    <property type="entry name" value="P-loop containing nucleoside triphosphate hydrolases"/>
    <property type="match status" value="1"/>
</dbReference>
<keyword evidence="2" id="KW-0067">ATP-binding</keyword>
<proteinExistence type="inferred from homology"/>
<dbReference type="Gene3D" id="3.40.50.300">
    <property type="entry name" value="P-loop containing nucleotide triphosphate hydrolases"/>
    <property type="match status" value="1"/>
</dbReference>
<dbReference type="InterPro" id="IPR027417">
    <property type="entry name" value="P-loop_NTPase"/>
</dbReference>
<dbReference type="PROSITE" id="PS51219">
    <property type="entry name" value="DPCK"/>
    <property type="match status" value="1"/>
</dbReference>
<accession>X0W440</accession>
<dbReference type="CDD" id="cd02022">
    <property type="entry name" value="DPCK"/>
    <property type="match status" value="1"/>
</dbReference>
<evidence type="ECO:0000313" key="3">
    <source>
        <dbReference type="EMBL" id="GAG25614.1"/>
    </source>
</evidence>
<protein>
    <recommendedName>
        <fullName evidence="4">Dephospho-CoA kinase</fullName>
    </recommendedName>
</protein>
<dbReference type="EMBL" id="BARS01030772">
    <property type="protein sequence ID" value="GAG25614.1"/>
    <property type="molecule type" value="Genomic_DNA"/>
</dbReference>
<dbReference type="GO" id="GO:0015937">
    <property type="term" value="P:coenzyme A biosynthetic process"/>
    <property type="evidence" value="ECO:0007669"/>
    <property type="project" value="InterPro"/>
</dbReference>
<evidence type="ECO:0000256" key="2">
    <source>
        <dbReference type="ARBA" id="ARBA00022840"/>
    </source>
</evidence>
<evidence type="ECO:0008006" key="4">
    <source>
        <dbReference type="Google" id="ProtNLM"/>
    </source>
</evidence>
<name>X0W440_9ZZZZ</name>
<dbReference type="GO" id="GO:0005524">
    <property type="term" value="F:ATP binding"/>
    <property type="evidence" value="ECO:0007669"/>
    <property type="project" value="UniProtKB-KW"/>
</dbReference>
<dbReference type="HAMAP" id="MF_00376">
    <property type="entry name" value="Dephospho_CoA_kinase"/>
    <property type="match status" value="1"/>
</dbReference>
<dbReference type="GO" id="GO:0004140">
    <property type="term" value="F:dephospho-CoA kinase activity"/>
    <property type="evidence" value="ECO:0007669"/>
    <property type="project" value="InterPro"/>
</dbReference>
<organism evidence="3">
    <name type="scientific">marine sediment metagenome</name>
    <dbReference type="NCBI Taxonomy" id="412755"/>
    <lineage>
        <taxon>unclassified sequences</taxon>
        <taxon>metagenomes</taxon>
        <taxon>ecological metagenomes</taxon>
    </lineage>
</organism>
<sequence>MLSAGLTGGIASGKSLAAKLFQKLGAYLIDADAISLEVVKPGREGWERIVKNFGPDIVEKNGAIDRVKLGSIVFSDAEKRRTLNNLLHPLIIEKINKELKHVAVRNPFCIVVVEMPLLFECGLQKDFDKIVVVSADRGTQKKRLMERNGLKEKEAEERLNSQMDLNEKKKFADYIIENN</sequence>
<dbReference type="InterPro" id="IPR001977">
    <property type="entry name" value="Depp_CoAkinase"/>
</dbReference>
<dbReference type="AlphaFoldDB" id="X0W440"/>
<feature type="non-terminal residue" evidence="3">
    <location>
        <position position="179"/>
    </location>
</feature>
<evidence type="ECO:0000256" key="1">
    <source>
        <dbReference type="ARBA" id="ARBA00022741"/>
    </source>
</evidence>
<dbReference type="Pfam" id="PF01121">
    <property type="entry name" value="CoaE"/>
    <property type="match status" value="1"/>
</dbReference>
<dbReference type="NCBIfam" id="TIGR00152">
    <property type="entry name" value="dephospho-CoA kinase"/>
    <property type="match status" value="1"/>
</dbReference>
<keyword evidence="1" id="KW-0547">Nucleotide-binding</keyword>
<gene>
    <name evidence="3" type="ORF">S01H1_47958</name>
</gene>
<dbReference type="PANTHER" id="PTHR10695:SF46">
    <property type="entry name" value="BIFUNCTIONAL COENZYME A SYNTHASE-RELATED"/>
    <property type="match status" value="1"/>
</dbReference>
<comment type="caution">
    <text evidence="3">The sequence shown here is derived from an EMBL/GenBank/DDBJ whole genome shotgun (WGS) entry which is preliminary data.</text>
</comment>
<reference evidence="3" key="1">
    <citation type="journal article" date="2014" name="Front. Microbiol.">
        <title>High frequency of phylogenetically diverse reductive dehalogenase-homologous genes in deep subseafloor sedimentary metagenomes.</title>
        <authorList>
            <person name="Kawai M."/>
            <person name="Futagami T."/>
            <person name="Toyoda A."/>
            <person name="Takaki Y."/>
            <person name="Nishi S."/>
            <person name="Hori S."/>
            <person name="Arai W."/>
            <person name="Tsubouchi T."/>
            <person name="Morono Y."/>
            <person name="Uchiyama I."/>
            <person name="Ito T."/>
            <person name="Fujiyama A."/>
            <person name="Inagaki F."/>
            <person name="Takami H."/>
        </authorList>
    </citation>
    <scope>NUCLEOTIDE SEQUENCE</scope>
    <source>
        <strain evidence="3">Expedition CK06-06</strain>
    </source>
</reference>